<evidence type="ECO:0000313" key="8">
    <source>
        <dbReference type="Proteomes" id="UP001634393"/>
    </source>
</evidence>
<keyword evidence="2" id="KW-0805">Transcription regulation</keyword>
<protein>
    <recommendedName>
        <fullName evidence="6">MADS-box domain-containing protein</fullName>
    </recommendedName>
</protein>
<evidence type="ECO:0000256" key="2">
    <source>
        <dbReference type="ARBA" id="ARBA00023015"/>
    </source>
</evidence>
<dbReference type="GO" id="GO:0005634">
    <property type="term" value="C:nucleus"/>
    <property type="evidence" value="ECO:0007669"/>
    <property type="project" value="UniProtKB-SubCell"/>
</dbReference>
<evidence type="ECO:0000256" key="1">
    <source>
        <dbReference type="ARBA" id="ARBA00004123"/>
    </source>
</evidence>
<dbReference type="SMART" id="SM00432">
    <property type="entry name" value="MADS"/>
    <property type="match status" value="1"/>
</dbReference>
<evidence type="ECO:0000313" key="7">
    <source>
        <dbReference type="EMBL" id="KAL3850738.1"/>
    </source>
</evidence>
<comment type="caution">
    <text evidence="7">The sequence shown here is derived from an EMBL/GenBank/DDBJ whole genome shotgun (WGS) entry which is preliminary data.</text>
</comment>
<dbReference type="GO" id="GO:0003677">
    <property type="term" value="F:DNA binding"/>
    <property type="evidence" value="ECO:0007669"/>
    <property type="project" value="UniProtKB-KW"/>
</dbReference>
<proteinExistence type="predicted"/>
<dbReference type="Proteomes" id="UP001634393">
    <property type="component" value="Unassembled WGS sequence"/>
</dbReference>
<dbReference type="SUPFAM" id="SSF55455">
    <property type="entry name" value="SRF-like"/>
    <property type="match status" value="1"/>
</dbReference>
<dbReference type="FunFam" id="3.40.1810.10:FF:000006">
    <property type="entry name" value="Agamous-like MADS-box protein AGL62"/>
    <property type="match status" value="1"/>
</dbReference>
<comment type="subcellular location">
    <subcellularLocation>
        <location evidence="1">Nucleus</location>
    </subcellularLocation>
</comment>
<accession>A0ABD3UQT3</accession>
<dbReference type="InterPro" id="IPR002100">
    <property type="entry name" value="TF_MADSbox"/>
</dbReference>
<name>A0ABD3UQT3_9LAMI</name>
<organism evidence="7 8">
    <name type="scientific">Penstemon smallii</name>
    <dbReference type="NCBI Taxonomy" id="265156"/>
    <lineage>
        <taxon>Eukaryota</taxon>
        <taxon>Viridiplantae</taxon>
        <taxon>Streptophyta</taxon>
        <taxon>Embryophyta</taxon>
        <taxon>Tracheophyta</taxon>
        <taxon>Spermatophyta</taxon>
        <taxon>Magnoliopsida</taxon>
        <taxon>eudicotyledons</taxon>
        <taxon>Gunneridae</taxon>
        <taxon>Pentapetalae</taxon>
        <taxon>asterids</taxon>
        <taxon>lamiids</taxon>
        <taxon>Lamiales</taxon>
        <taxon>Plantaginaceae</taxon>
        <taxon>Cheloneae</taxon>
        <taxon>Penstemon</taxon>
    </lineage>
</organism>
<keyword evidence="4" id="KW-0804">Transcription</keyword>
<keyword evidence="3" id="KW-0238">DNA-binding</keyword>
<evidence type="ECO:0000259" key="6">
    <source>
        <dbReference type="PROSITE" id="PS50066"/>
    </source>
</evidence>
<dbReference type="InterPro" id="IPR036879">
    <property type="entry name" value="TF_MADSbox_sf"/>
</dbReference>
<evidence type="ECO:0000256" key="5">
    <source>
        <dbReference type="ARBA" id="ARBA00023242"/>
    </source>
</evidence>
<evidence type="ECO:0000256" key="4">
    <source>
        <dbReference type="ARBA" id="ARBA00023163"/>
    </source>
</evidence>
<dbReference type="Pfam" id="PF00319">
    <property type="entry name" value="SRF-TF"/>
    <property type="match status" value="1"/>
</dbReference>
<dbReference type="AlphaFoldDB" id="A0ABD3UQT3"/>
<feature type="domain" description="MADS-box" evidence="6">
    <location>
        <begin position="1"/>
        <end position="61"/>
    </location>
</feature>
<keyword evidence="8" id="KW-1185">Reference proteome</keyword>
<dbReference type="PANTHER" id="PTHR11945">
    <property type="entry name" value="MADS BOX PROTEIN"/>
    <property type="match status" value="1"/>
</dbReference>
<dbReference type="EMBL" id="JBJXBP010000001">
    <property type="protein sequence ID" value="KAL3850738.1"/>
    <property type="molecule type" value="Genomic_DNA"/>
</dbReference>
<reference evidence="7 8" key="1">
    <citation type="submission" date="2024-12" db="EMBL/GenBank/DDBJ databases">
        <title>The unique morphological basis and parallel evolutionary history of personate flowers in Penstemon.</title>
        <authorList>
            <person name="Depatie T.H."/>
            <person name="Wessinger C.A."/>
        </authorList>
    </citation>
    <scope>NUCLEOTIDE SEQUENCE [LARGE SCALE GENOMIC DNA]</scope>
    <source>
        <strain evidence="7">WTNN_2</strain>
        <tissue evidence="7">Leaf</tissue>
    </source>
</reference>
<gene>
    <name evidence="7" type="ORF">ACJIZ3_012620</name>
</gene>
<dbReference type="PRINTS" id="PR00404">
    <property type="entry name" value="MADSDOMAIN"/>
</dbReference>
<sequence length="202" mass="23308">MGRRKIPIEKIKKKTSLQVTFTKRRMGLFRKASELCVLCGSEIAILVQSPADRIFSFGNPSVDYVINRFQTGATSLTNSRTTNINSRIKYDEAALKLEGEIMKKNKIMKEKETGDILWWKEPFENMEMHELEDFSRALEELKSNVLNRVYEMENLKMTNSCNWASTSSNNFLAITNIDEIKYDNMQIQCNGGDFNNVSNFFS</sequence>
<keyword evidence="5" id="KW-0539">Nucleus</keyword>
<dbReference type="PROSITE" id="PS50066">
    <property type="entry name" value="MADS_BOX_2"/>
    <property type="match status" value="1"/>
</dbReference>
<evidence type="ECO:0000256" key="3">
    <source>
        <dbReference type="ARBA" id="ARBA00023125"/>
    </source>
</evidence>
<dbReference type="Gene3D" id="3.40.1810.10">
    <property type="entry name" value="Transcription factor, MADS-box"/>
    <property type="match status" value="1"/>
</dbReference>
<dbReference type="PANTHER" id="PTHR11945:SF776">
    <property type="entry name" value="AGAMOUS-LIKE 50-RELATED"/>
    <property type="match status" value="1"/>
</dbReference>